<evidence type="ECO:0000256" key="4">
    <source>
        <dbReference type="ARBA" id="ARBA00022980"/>
    </source>
</evidence>
<evidence type="ECO:0000256" key="7">
    <source>
        <dbReference type="ARBA" id="ARBA00035140"/>
    </source>
</evidence>
<dbReference type="InterPro" id="IPR027417">
    <property type="entry name" value="P-loop_NTPase"/>
</dbReference>
<evidence type="ECO:0000256" key="3">
    <source>
        <dbReference type="ARBA" id="ARBA00022946"/>
    </source>
</evidence>
<dbReference type="InterPro" id="IPR019368">
    <property type="entry name" value="Ribosomal_mS29"/>
</dbReference>
<keyword evidence="10" id="KW-1185">Reference proteome</keyword>
<protein>
    <recommendedName>
        <fullName evidence="7">Small ribosomal subunit protein mS29</fullName>
    </recommendedName>
</protein>
<keyword evidence="4" id="KW-0689">Ribosomal protein</keyword>
<dbReference type="PANTHER" id="PTHR12810:SF0">
    <property type="entry name" value="SMALL RIBOSOMAL SUBUNIT PROTEIN MS29"/>
    <property type="match status" value="1"/>
</dbReference>
<dbReference type="Proteomes" id="UP001217754">
    <property type="component" value="Chromosome 8"/>
</dbReference>
<keyword evidence="5" id="KW-0496">Mitochondrion</keyword>
<sequence length="457" mass="48822">MLAAPLSTSATQYSAKAAAPKKKVAVRKGAGAQQRSTGGRRKGGVDTASSLAKASGHYQKTPDMAELPELDASAIAPAAIGTPVAWAPAALKAMDAFGLPRELQRRHALQPRPRSVVRAASVELVEGMEKGAASGKPAGRQLLVGEPGCGKSTYLLQAVAHAIASGWAVVYVPRAIDWINSSTAYTYSPALQTYLQPDIATDLLKAMAQVNGGVLKRVKSHAPLVVDGAELFAQGTPLSELLKKVLAEHQSPVARQLALELVWASLAQQTDVPVLVAVDDVQALFGATRYRDADFAALQAYEMAVPRAFLSLLFAPQAEGVRRGALLAALSMGHSEYPPSPELLVALREASRGEGAPVAWERVIDTLSSPTSPTRVAEPHAYTPTHPQHLENARKANLALLDVGERLSRPEAASLLDLMRRERMLWATPNDELFLGKLVESNGNIRVFERSWRSSLV</sequence>
<dbReference type="GO" id="GO:0003735">
    <property type="term" value="F:structural constituent of ribosome"/>
    <property type="evidence" value="ECO:0007669"/>
    <property type="project" value="TreeGrafter"/>
</dbReference>
<keyword evidence="6" id="KW-0687">Ribonucleoprotein</keyword>
<organism evidence="9 10">
    <name type="scientific">Malassezia japonica</name>
    <dbReference type="NCBI Taxonomy" id="223818"/>
    <lineage>
        <taxon>Eukaryota</taxon>
        <taxon>Fungi</taxon>
        <taxon>Dikarya</taxon>
        <taxon>Basidiomycota</taxon>
        <taxon>Ustilaginomycotina</taxon>
        <taxon>Malasseziomycetes</taxon>
        <taxon>Malasseziales</taxon>
        <taxon>Malasseziaceae</taxon>
        <taxon>Malassezia</taxon>
    </lineage>
</organism>
<evidence type="ECO:0000256" key="8">
    <source>
        <dbReference type="SAM" id="MobiDB-lite"/>
    </source>
</evidence>
<comment type="similarity">
    <text evidence="2">Belongs to the mitochondrion-specific ribosomal protein mS29 family.</text>
</comment>
<feature type="compositionally biased region" description="Polar residues" evidence="8">
    <location>
        <begin position="1"/>
        <end position="14"/>
    </location>
</feature>
<keyword evidence="3" id="KW-0809">Transit peptide</keyword>
<evidence type="ECO:0000256" key="5">
    <source>
        <dbReference type="ARBA" id="ARBA00023128"/>
    </source>
</evidence>
<dbReference type="SUPFAM" id="SSF52540">
    <property type="entry name" value="P-loop containing nucleoside triphosphate hydrolases"/>
    <property type="match status" value="1"/>
</dbReference>
<dbReference type="RefSeq" id="XP_060123737.1">
    <property type="nucleotide sequence ID" value="XM_060267754.1"/>
</dbReference>
<dbReference type="Pfam" id="PF10236">
    <property type="entry name" value="DAP3"/>
    <property type="match status" value="1"/>
</dbReference>
<accession>A0AAF0F134</accession>
<evidence type="ECO:0000256" key="6">
    <source>
        <dbReference type="ARBA" id="ARBA00023274"/>
    </source>
</evidence>
<dbReference type="PANTHER" id="PTHR12810">
    <property type="entry name" value="MITOCHONDRIAL 28S RIBOSOMAL PROTEIN S29"/>
    <property type="match status" value="1"/>
</dbReference>
<dbReference type="EMBL" id="CP119965">
    <property type="protein sequence ID" value="WFD40840.1"/>
    <property type="molecule type" value="Genomic_DNA"/>
</dbReference>
<dbReference type="AlphaFoldDB" id="A0AAF0F134"/>
<proteinExistence type="inferred from homology"/>
<dbReference type="GO" id="GO:0005763">
    <property type="term" value="C:mitochondrial small ribosomal subunit"/>
    <property type="evidence" value="ECO:0007669"/>
    <property type="project" value="TreeGrafter"/>
</dbReference>
<name>A0AAF0F134_9BASI</name>
<evidence type="ECO:0000313" key="9">
    <source>
        <dbReference type="EMBL" id="WFD40840.1"/>
    </source>
</evidence>
<evidence type="ECO:0000256" key="1">
    <source>
        <dbReference type="ARBA" id="ARBA00004173"/>
    </source>
</evidence>
<comment type="subcellular location">
    <subcellularLocation>
        <location evidence="1">Mitochondrion</location>
    </subcellularLocation>
</comment>
<evidence type="ECO:0000313" key="10">
    <source>
        <dbReference type="Proteomes" id="UP001217754"/>
    </source>
</evidence>
<reference evidence="9" key="1">
    <citation type="submission" date="2023-03" db="EMBL/GenBank/DDBJ databases">
        <title>Mating type loci evolution in Malassezia.</title>
        <authorList>
            <person name="Coelho M.A."/>
        </authorList>
    </citation>
    <scope>NUCLEOTIDE SEQUENCE</scope>
    <source>
        <strain evidence="9">CBS 9431</strain>
    </source>
</reference>
<dbReference type="GeneID" id="85227482"/>
<gene>
    <name evidence="9" type="ORF">MJAP1_003831</name>
</gene>
<dbReference type="Gene3D" id="3.40.50.300">
    <property type="entry name" value="P-loop containing nucleotide triphosphate hydrolases"/>
    <property type="match status" value="1"/>
</dbReference>
<evidence type="ECO:0000256" key="2">
    <source>
        <dbReference type="ARBA" id="ARBA00009863"/>
    </source>
</evidence>
<feature type="region of interest" description="Disordered" evidence="8">
    <location>
        <begin position="1"/>
        <end position="60"/>
    </location>
</feature>